<name>A0ACC1L0Q2_9FUNG</name>
<organism evidence="1 2">
    <name type="scientific">Coemansia helicoidea</name>
    <dbReference type="NCBI Taxonomy" id="1286919"/>
    <lineage>
        <taxon>Eukaryota</taxon>
        <taxon>Fungi</taxon>
        <taxon>Fungi incertae sedis</taxon>
        <taxon>Zoopagomycota</taxon>
        <taxon>Kickxellomycotina</taxon>
        <taxon>Kickxellomycetes</taxon>
        <taxon>Kickxellales</taxon>
        <taxon>Kickxellaceae</taxon>
        <taxon>Coemansia</taxon>
    </lineage>
</organism>
<feature type="non-terminal residue" evidence="1">
    <location>
        <position position="196"/>
    </location>
</feature>
<reference evidence="1" key="1">
    <citation type="submission" date="2022-07" db="EMBL/GenBank/DDBJ databases">
        <title>Phylogenomic reconstructions and comparative analyses of Kickxellomycotina fungi.</title>
        <authorList>
            <person name="Reynolds N.K."/>
            <person name="Stajich J.E."/>
            <person name="Barry K."/>
            <person name="Grigoriev I.V."/>
            <person name="Crous P."/>
            <person name="Smith M.E."/>
        </authorList>
    </citation>
    <scope>NUCLEOTIDE SEQUENCE</scope>
    <source>
        <strain evidence="1">BCRC 34780</strain>
    </source>
</reference>
<keyword evidence="2" id="KW-1185">Reference proteome</keyword>
<sequence>MDRCVRLLVLALAIASAAPSARADGSRDVDLMKYRGGLLIRNGQQTSCEIALVDGTSAFIAASCVTDGDGKIDTGATYEIQVDHLPDRMAASAPLPPRSITVHPAYNPATFANNIAVIQFALNPDKRWHVGIAIQPSEWSGSMFVRRRMDDVSAQRWAPPEASWKDLSDPECAQPYGLYGANRHDFKCTSEAAPQM</sequence>
<dbReference type="Proteomes" id="UP001140087">
    <property type="component" value="Unassembled WGS sequence"/>
</dbReference>
<evidence type="ECO:0000313" key="1">
    <source>
        <dbReference type="EMBL" id="KAJ2798636.1"/>
    </source>
</evidence>
<evidence type="ECO:0000313" key="2">
    <source>
        <dbReference type="Proteomes" id="UP001140087"/>
    </source>
</evidence>
<dbReference type="EMBL" id="JANBUN010001319">
    <property type="protein sequence ID" value="KAJ2798636.1"/>
    <property type="molecule type" value="Genomic_DNA"/>
</dbReference>
<gene>
    <name evidence="1" type="ORF">H4R21_003848</name>
</gene>
<comment type="caution">
    <text evidence="1">The sequence shown here is derived from an EMBL/GenBank/DDBJ whole genome shotgun (WGS) entry which is preliminary data.</text>
</comment>
<proteinExistence type="predicted"/>
<protein>
    <submittedName>
        <fullName evidence="1">Uncharacterized protein</fullName>
    </submittedName>
</protein>
<accession>A0ACC1L0Q2</accession>